<dbReference type="GO" id="GO:0008800">
    <property type="term" value="F:beta-lactamase activity"/>
    <property type="evidence" value="ECO:0007669"/>
    <property type="project" value="UniProtKB-EC"/>
</dbReference>
<dbReference type="PANTHER" id="PTHR30627">
    <property type="entry name" value="PEPTIDOGLYCAN D,D-TRANSPEPTIDASE"/>
    <property type="match status" value="1"/>
</dbReference>
<evidence type="ECO:0000259" key="2">
    <source>
        <dbReference type="Pfam" id="PF00905"/>
    </source>
</evidence>
<feature type="region of interest" description="Disordered" evidence="1">
    <location>
        <begin position="408"/>
        <end position="440"/>
    </location>
</feature>
<keyword evidence="5" id="KW-1185">Reference proteome</keyword>
<evidence type="ECO:0000259" key="3">
    <source>
        <dbReference type="Pfam" id="PF21922"/>
    </source>
</evidence>
<dbReference type="GO" id="GO:0008658">
    <property type="term" value="F:penicillin binding"/>
    <property type="evidence" value="ECO:0007669"/>
    <property type="project" value="InterPro"/>
</dbReference>
<dbReference type="InParanoid" id="A0A543AXM6"/>
<dbReference type="InterPro" id="IPR001460">
    <property type="entry name" value="PCN-bd_Tpept"/>
</dbReference>
<feature type="domain" description="Penicillin binding protein A dimerisation" evidence="3">
    <location>
        <begin position="52"/>
        <end position="136"/>
    </location>
</feature>
<evidence type="ECO:0000256" key="1">
    <source>
        <dbReference type="SAM" id="MobiDB-lite"/>
    </source>
</evidence>
<comment type="caution">
    <text evidence="4">The sequence shown here is derived from an EMBL/GenBank/DDBJ whole genome shotgun (WGS) entry which is preliminary data.</text>
</comment>
<dbReference type="EMBL" id="VFOW01000001">
    <property type="protein sequence ID" value="TQL77329.1"/>
    <property type="molecule type" value="Genomic_DNA"/>
</dbReference>
<reference evidence="4 5" key="1">
    <citation type="submission" date="2019-06" db="EMBL/GenBank/DDBJ databases">
        <title>Sequencing the genomes of 1000 actinobacteria strains.</title>
        <authorList>
            <person name="Klenk H.-P."/>
        </authorList>
    </citation>
    <scope>NUCLEOTIDE SEQUENCE [LARGE SCALE GENOMIC DNA]</scope>
    <source>
        <strain evidence="4 5">DSM 45928</strain>
    </source>
</reference>
<dbReference type="Proteomes" id="UP000317043">
    <property type="component" value="Unassembled WGS sequence"/>
</dbReference>
<dbReference type="Pfam" id="PF21922">
    <property type="entry name" value="PBP_dimer_2"/>
    <property type="match status" value="1"/>
</dbReference>
<feature type="domain" description="Penicillin-binding protein transpeptidase" evidence="2">
    <location>
        <begin position="161"/>
        <end position="486"/>
    </location>
</feature>
<dbReference type="OrthoDB" id="9766847at2"/>
<dbReference type="GO" id="GO:0046677">
    <property type="term" value="P:response to antibiotic"/>
    <property type="evidence" value="ECO:0007669"/>
    <property type="project" value="UniProtKB-KW"/>
</dbReference>
<dbReference type="Pfam" id="PF00905">
    <property type="entry name" value="Transpeptidase"/>
    <property type="match status" value="1"/>
</dbReference>
<organism evidence="4 5">
    <name type="scientific">Stackebrandtia endophytica</name>
    <dbReference type="NCBI Taxonomy" id="1496996"/>
    <lineage>
        <taxon>Bacteria</taxon>
        <taxon>Bacillati</taxon>
        <taxon>Actinomycetota</taxon>
        <taxon>Actinomycetes</taxon>
        <taxon>Glycomycetales</taxon>
        <taxon>Glycomycetaceae</taxon>
        <taxon>Stackebrandtia</taxon>
    </lineage>
</organism>
<dbReference type="RefSeq" id="WP_142040053.1">
    <property type="nucleotide sequence ID" value="NZ_JBHTGS010000001.1"/>
</dbReference>
<gene>
    <name evidence="4" type="ORF">FB566_2888</name>
</gene>
<dbReference type="FunCoup" id="A0A543AXM6">
    <property type="interactions" value="4"/>
</dbReference>
<dbReference type="Gene3D" id="3.40.710.10">
    <property type="entry name" value="DD-peptidase/beta-lactamase superfamily"/>
    <property type="match status" value="1"/>
</dbReference>
<evidence type="ECO:0000313" key="5">
    <source>
        <dbReference type="Proteomes" id="UP000317043"/>
    </source>
</evidence>
<name>A0A543AXM6_9ACTN</name>
<dbReference type="InterPro" id="IPR054120">
    <property type="entry name" value="PBPA_dimer"/>
</dbReference>
<protein>
    <submittedName>
        <fullName evidence="4">Cell elongation-specific peptidoglycan D,D-transpeptidase</fullName>
    </submittedName>
</protein>
<accession>A0A543AXM6</accession>
<dbReference type="PANTHER" id="PTHR30627:SF24">
    <property type="entry name" value="PENICILLIN-BINDING PROTEIN 4B"/>
    <property type="match status" value="1"/>
</dbReference>
<sequence>MNAPLRRVTIVVVVLFALLFINLNWVQFAQNDFYENNAYNNRVTIAEYSRPRGSILAGGKTLADSVPAEGDDVYKYQRQYPLNEPFAHLTGYQSLIYGDGGLESVYNGILSGSDPRLFVDRLSEMFTGTQVSGGNVLLTIDPDLQVAAWDAIRGLKDGQVGAAVVVDPRTGQILAQVSTPSFDPNPLASQVPGESQAAWDSYTGEDSGNPMLDRSTGEVYPPGSTMKIVVAAAALAAGMTPDTKIPSGNEYKAPNAGTTITNAADQCPEQELTLQEALTRSCNTSFARLCVEELGADAVARMAESFGFGDRFTTPLGVAASSYGDLSDPAYLAQACIGQHDVRTTVMQNALVSAAIANGGTMMSPQLIEKIQAPDQTTLELGPEDKYGDVVSGSIAADLRKMMESVVESGTGTGGSARVDGYTVGGKTGTAQRGTDDQGVDLPEHGWFTGYGFDSNGEPAVAVSVFLSSAGNGGSNAATQIAGDLMRMVLQ</sequence>
<dbReference type="GO" id="GO:0005886">
    <property type="term" value="C:plasma membrane"/>
    <property type="evidence" value="ECO:0007669"/>
    <property type="project" value="TreeGrafter"/>
</dbReference>
<dbReference type="GO" id="GO:0071555">
    <property type="term" value="P:cell wall organization"/>
    <property type="evidence" value="ECO:0007669"/>
    <property type="project" value="TreeGrafter"/>
</dbReference>
<dbReference type="Gene3D" id="3.90.1310.10">
    <property type="entry name" value="Penicillin-binding protein 2a (Domain 2)"/>
    <property type="match status" value="1"/>
</dbReference>
<dbReference type="InterPro" id="IPR050515">
    <property type="entry name" value="Beta-lactam/transpept"/>
</dbReference>
<proteinExistence type="predicted"/>
<dbReference type="SUPFAM" id="SSF56601">
    <property type="entry name" value="beta-lactamase/transpeptidase-like"/>
    <property type="match status" value="1"/>
</dbReference>
<dbReference type="InterPro" id="IPR012338">
    <property type="entry name" value="Beta-lactam/transpept-like"/>
</dbReference>
<dbReference type="AlphaFoldDB" id="A0A543AXM6"/>
<evidence type="ECO:0000313" key="4">
    <source>
        <dbReference type="EMBL" id="TQL77329.1"/>
    </source>
</evidence>